<feature type="region of interest" description="Disordered" evidence="1">
    <location>
        <begin position="175"/>
        <end position="198"/>
    </location>
</feature>
<organism evidence="2 3">
    <name type="scientific">Vitis vinifera</name>
    <name type="common">Grape</name>
    <dbReference type="NCBI Taxonomy" id="29760"/>
    <lineage>
        <taxon>Eukaryota</taxon>
        <taxon>Viridiplantae</taxon>
        <taxon>Streptophyta</taxon>
        <taxon>Embryophyta</taxon>
        <taxon>Tracheophyta</taxon>
        <taxon>Spermatophyta</taxon>
        <taxon>Magnoliopsida</taxon>
        <taxon>eudicotyledons</taxon>
        <taxon>Gunneridae</taxon>
        <taxon>Pentapetalae</taxon>
        <taxon>rosids</taxon>
        <taxon>Vitales</taxon>
        <taxon>Vitaceae</taxon>
        <taxon>Viteae</taxon>
        <taxon>Vitis</taxon>
    </lineage>
</organism>
<proteinExistence type="predicted"/>
<protein>
    <submittedName>
        <fullName evidence="2">Uncharacterized protein</fullName>
    </submittedName>
</protein>
<evidence type="ECO:0000313" key="2">
    <source>
        <dbReference type="EMBL" id="WKA02411.1"/>
    </source>
</evidence>
<name>A0ABY9D6U9_VITVI</name>
<gene>
    <name evidence="2" type="ORF">VitviT2T_020602</name>
</gene>
<evidence type="ECO:0000256" key="1">
    <source>
        <dbReference type="SAM" id="MobiDB-lite"/>
    </source>
</evidence>
<dbReference type="EMBL" id="CP126660">
    <property type="protein sequence ID" value="WKA02411.1"/>
    <property type="molecule type" value="Genomic_DNA"/>
</dbReference>
<dbReference type="Proteomes" id="UP001227230">
    <property type="component" value="Chromosome 13"/>
</dbReference>
<evidence type="ECO:0000313" key="3">
    <source>
        <dbReference type="Proteomes" id="UP001227230"/>
    </source>
</evidence>
<keyword evidence="3" id="KW-1185">Reference proteome</keyword>
<sequence length="214" mass="23793">MPPKLYAHTIQRELLAIPFVTDSLHGAAISSVSNSMEAKAPVSPASLQNHKALTPKPVTKKKKTSDHLRHRLRRRGFGPLYGTVRLVKKSGLIETRHARQLQKISAKDELFGCIGSISLKLRDLNRINRELFFLQITFFADHHRDFDCQRDRVRGGSEADSETEGEEVDELGFDRSEFGGRVGGAGEYSGRKGAAKGTDSAGIGWVFLRRHGRS</sequence>
<accession>A0ABY9D6U9</accession>
<reference evidence="2 3" key="1">
    <citation type="journal article" date="2023" name="Hortic Res">
        <title>The complete reference genome for grapevine (Vitis vinifera L.) genetics and breeding.</title>
        <authorList>
            <person name="Shi X."/>
            <person name="Cao S."/>
            <person name="Wang X."/>
            <person name="Huang S."/>
            <person name="Wang Y."/>
            <person name="Liu Z."/>
            <person name="Liu W."/>
            <person name="Leng X."/>
            <person name="Peng Y."/>
            <person name="Wang N."/>
            <person name="Wang Y."/>
            <person name="Ma Z."/>
            <person name="Xu X."/>
            <person name="Zhang F."/>
            <person name="Xue H."/>
            <person name="Zhong H."/>
            <person name="Wang Y."/>
            <person name="Zhang K."/>
            <person name="Velt A."/>
            <person name="Avia K."/>
            <person name="Holtgrawe D."/>
            <person name="Grimplet J."/>
            <person name="Matus J.T."/>
            <person name="Ware D."/>
            <person name="Wu X."/>
            <person name="Wang H."/>
            <person name="Liu C."/>
            <person name="Fang Y."/>
            <person name="Rustenholz C."/>
            <person name="Cheng Z."/>
            <person name="Xiao H."/>
            <person name="Zhou Y."/>
        </authorList>
    </citation>
    <scope>NUCLEOTIDE SEQUENCE [LARGE SCALE GENOMIC DNA]</scope>
    <source>
        <strain evidence="3">cv. Pinot noir / PN40024</strain>
        <tissue evidence="2">Leaf</tissue>
    </source>
</reference>